<evidence type="ECO:0000313" key="3">
    <source>
        <dbReference type="Proteomes" id="UP001164746"/>
    </source>
</evidence>
<sequence length="70" mass="8087">MSFAFKSFEEPLYEELALKQLPDKSLPPGIPRWFKMAKNKRSTESVRSSSKGVVSVAMKTRKRDLLQQKK</sequence>
<feature type="region of interest" description="Disordered" evidence="1">
    <location>
        <begin position="41"/>
        <end position="70"/>
    </location>
</feature>
<protein>
    <submittedName>
        <fullName evidence="2">Uncharacterized protein</fullName>
    </submittedName>
</protein>
<evidence type="ECO:0000256" key="1">
    <source>
        <dbReference type="SAM" id="MobiDB-lite"/>
    </source>
</evidence>
<organism evidence="2 3">
    <name type="scientific">Mya arenaria</name>
    <name type="common">Soft-shell clam</name>
    <dbReference type="NCBI Taxonomy" id="6604"/>
    <lineage>
        <taxon>Eukaryota</taxon>
        <taxon>Metazoa</taxon>
        <taxon>Spiralia</taxon>
        <taxon>Lophotrochozoa</taxon>
        <taxon>Mollusca</taxon>
        <taxon>Bivalvia</taxon>
        <taxon>Autobranchia</taxon>
        <taxon>Heteroconchia</taxon>
        <taxon>Euheterodonta</taxon>
        <taxon>Imparidentia</taxon>
        <taxon>Neoheterodontei</taxon>
        <taxon>Myida</taxon>
        <taxon>Myoidea</taxon>
        <taxon>Myidae</taxon>
        <taxon>Mya</taxon>
    </lineage>
</organism>
<accession>A0ABY7G8D1</accession>
<reference evidence="2" key="1">
    <citation type="submission" date="2022-11" db="EMBL/GenBank/DDBJ databases">
        <title>Centuries of genome instability and evolution in soft-shell clam transmissible cancer (bioRxiv).</title>
        <authorList>
            <person name="Hart S.F.M."/>
            <person name="Yonemitsu M.A."/>
            <person name="Giersch R.M."/>
            <person name="Beal B.F."/>
            <person name="Arriagada G."/>
            <person name="Davis B.W."/>
            <person name="Ostrander E.A."/>
            <person name="Goff S.P."/>
            <person name="Metzger M.J."/>
        </authorList>
    </citation>
    <scope>NUCLEOTIDE SEQUENCE</scope>
    <source>
        <strain evidence="2">MELC-2E11</strain>
        <tissue evidence="2">Siphon/mantle</tissue>
    </source>
</reference>
<dbReference type="Proteomes" id="UP001164746">
    <property type="component" value="Chromosome 16"/>
</dbReference>
<feature type="compositionally biased region" description="Low complexity" evidence="1">
    <location>
        <begin position="45"/>
        <end position="56"/>
    </location>
</feature>
<dbReference type="EMBL" id="CP111027">
    <property type="protein sequence ID" value="WAR29296.1"/>
    <property type="molecule type" value="Genomic_DNA"/>
</dbReference>
<evidence type="ECO:0000313" key="2">
    <source>
        <dbReference type="EMBL" id="WAR29296.1"/>
    </source>
</evidence>
<keyword evidence="3" id="KW-1185">Reference proteome</keyword>
<proteinExistence type="predicted"/>
<gene>
    <name evidence="2" type="ORF">MAR_002864</name>
</gene>
<name>A0ABY7G8D1_MYAAR</name>